<reference evidence="2 3" key="1">
    <citation type="journal article" date="2015" name="Genome Announc.">
        <title>Complete Genome Sequence of Methanosphaerula palustris E1-9CT, a Hydrogenotrophic Methanogen Isolated from a Minerotrophic Fen Peatland.</title>
        <authorList>
            <person name="Cadillo-Quiroz H."/>
            <person name="Browne P."/>
            <person name="Kyrpides N."/>
            <person name="Woyke T."/>
            <person name="Goodwin L."/>
            <person name="Detter C."/>
            <person name="Yavitt J.B."/>
            <person name="Zinder S.H."/>
        </authorList>
    </citation>
    <scope>NUCLEOTIDE SEQUENCE [LARGE SCALE GENOMIC DNA]</scope>
    <source>
        <strain evidence="3">ATCC BAA-1556 / DSM 19958 / E1-9c</strain>
    </source>
</reference>
<dbReference type="KEGG" id="mpl:Mpal_0501"/>
<dbReference type="EMBL" id="CP001338">
    <property type="protein sequence ID" value="ACL15874.1"/>
    <property type="molecule type" value="Genomic_DNA"/>
</dbReference>
<name>B8GKJ1_METPE</name>
<keyword evidence="3" id="KW-1185">Reference proteome</keyword>
<dbReference type="PROSITE" id="PS51354">
    <property type="entry name" value="GLUTAREDOXIN_2"/>
    <property type="match status" value="1"/>
</dbReference>
<accession>B8GKJ1</accession>
<dbReference type="InterPro" id="IPR002109">
    <property type="entry name" value="Glutaredoxin"/>
</dbReference>
<dbReference type="HOGENOM" id="CLU_026126_9_1_2"/>
<organism evidence="2 3">
    <name type="scientific">Methanosphaerula palustris (strain ATCC BAA-1556 / DSM 19958 / E1-9c)</name>
    <dbReference type="NCBI Taxonomy" id="521011"/>
    <lineage>
        <taxon>Archaea</taxon>
        <taxon>Methanobacteriati</taxon>
        <taxon>Methanobacteriota</taxon>
        <taxon>Stenosarchaea group</taxon>
        <taxon>Methanomicrobia</taxon>
        <taxon>Methanomicrobiales</taxon>
        <taxon>Methanoregulaceae</taxon>
        <taxon>Methanosphaerula</taxon>
    </lineage>
</organism>
<dbReference type="SUPFAM" id="SSF52833">
    <property type="entry name" value="Thioredoxin-like"/>
    <property type="match status" value="1"/>
</dbReference>
<dbReference type="Proteomes" id="UP000002457">
    <property type="component" value="Chromosome"/>
</dbReference>
<dbReference type="eggNOG" id="arCOG02606">
    <property type="taxonomic scope" value="Archaea"/>
</dbReference>
<gene>
    <name evidence="2" type="ordered locus">Mpal_0501</name>
</gene>
<proteinExistence type="predicted"/>
<evidence type="ECO:0000313" key="2">
    <source>
        <dbReference type="EMBL" id="ACL15874.1"/>
    </source>
</evidence>
<dbReference type="STRING" id="521011.Mpal_0501"/>
<protein>
    <submittedName>
        <fullName evidence="2">Glutaredoxin</fullName>
    </submittedName>
</protein>
<dbReference type="RefSeq" id="WP_012617193.1">
    <property type="nucleotide sequence ID" value="NC_011832.1"/>
</dbReference>
<feature type="domain" description="Glutaredoxin" evidence="1">
    <location>
        <begin position="14"/>
        <end position="78"/>
    </location>
</feature>
<dbReference type="CDD" id="cd02976">
    <property type="entry name" value="NrdH"/>
    <property type="match status" value="1"/>
</dbReference>
<dbReference type="Gene3D" id="3.40.30.10">
    <property type="entry name" value="Glutaredoxin"/>
    <property type="match status" value="1"/>
</dbReference>
<dbReference type="AlphaFoldDB" id="B8GKJ1"/>
<dbReference type="InterPro" id="IPR036249">
    <property type="entry name" value="Thioredoxin-like_sf"/>
</dbReference>
<evidence type="ECO:0000313" key="3">
    <source>
        <dbReference type="Proteomes" id="UP000002457"/>
    </source>
</evidence>
<dbReference type="Pfam" id="PF00462">
    <property type="entry name" value="Glutaredoxin"/>
    <property type="match status" value="1"/>
</dbReference>
<sequence>MQIEVVDGRDKGNVMLYALSTCGWCAKTKELLKSLGVKYSYLYVDKVGPDEQEQVVKEIERFNPHLSFPTLVIGNDHVIVGFREDEIRKELA</sequence>
<dbReference type="GeneID" id="7271917"/>
<evidence type="ECO:0000259" key="1">
    <source>
        <dbReference type="Pfam" id="PF00462"/>
    </source>
</evidence>